<dbReference type="EC" id="1.7.2.2" evidence="4"/>
<feature type="domain" description="Tetrahaem cytochrome" evidence="14">
    <location>
        <begin position="42"/>
        <end position="133"/>
    </location>
</feature>
<evidence type="ECO:0000256" key="12">
    <source>
        <dbReference type="ARBA" id="ARBA00023004"/>
    </source>
</evidence>
<evidence type="ECO:0000259" key="14">
    <source>
        <dbReference type="Pfam" id="PF14537"/>
    </source>
</evidence>
<evidence type="ECO:0000256" key="11">
    <source>
        <dbReference type="ARBA" id="ARBA00023002"/>
    </source>
</evidence>
<keyword evidence="12" id="KW-0408">Iron</keyword>
<dbReference type="Pfam" id="PF14537">
    <property type="entry name" value="Cytochrom_c3_2"/>
    <property type="match status" value="1"/>
</dbReference>
<evidence type="ECO:0000256" key="7">
    <source>
        <dbReference type="ARBA" id="ARBA00022723"/>
    </source>
</evidence>
<dbReference type="GO" id="GO:0030288">
    <property type="term" value="C:outer membrane-bounded periplasmic space"/>
    <property type="evidence" value="ECO:0007669"/>
    <property type="project" value="TreeGrafter"/>
</dbReference>
<evidence type="ECO:0000256" key="1">
    <source>
        <dbReference type="ARBA" id="ARBA00001926"/>
    </source>
</evidence>
<keyword evidence="7" id="KW-0479">Metal-binding</keyword>
<evidence type="ECO:0000313" key="16">
    <source>
        <dbReference type="Proteomes" id="UP000244441"/>
    </source>
</evidence>
<sequence length="443" mass="49783">MKRLSWIIWTVLTLALSGYLGYTLVAAEDKTEFIVGAPTHGHFQIELACESCHTSPFGGPEILQNACLNCHEQELEAANDSHPVKKFTDPRNADRLEILNAKDCVTCHREHQHEQTMAMGVTLPDDFCFHCHQDVAENRPSHEGMGFETCASAGCHNYHDNRALYEDFLVKHAGKPDMLSETMKLVNDNVTSYLAEHPDVKALIADDADIPTQQVSEQDQTITEHWAATVHAQVGVNCTACHNNEQDEWLPQPKLDVCSNCHQDEWTQFTESHHGMRLSDKVDISLSPMTPAMSRLPFHQEAMDKDLTCSGCHDPHTTDTKFAAVDACMSCHNDEHTNNFTQSKHFALWQQEQQGLVPEGTGVTCATCHMPKYEEGGEVRVMHNQNHNLRPNEKMIRSACMNCHSLEFSIDALADEQLIKSNFIGKPSQHIESIDMAVKRTKQ</sequence>
<evidence type="ECO:0000256" key="9">
    <source>
        <dbReference type="ARBA" id="ARBA00022837"/>
    </source>
</evidence>
<keyword evidence="11" id="KW-0560">Oxidoreductase</keyword>
<organism evidence="15 16">
    <name type="scientific">Saccharobesus litoralis</name>
    <dbReference type="NCBI Taxonomy" id="2172099"/>
    <lineage>
        <taxon>Bacteria</taxon>
        <taxon>Pseudomonadati</taxon>
        <taxon>Pseudomonadota</taxon>
        <taxon>Gammaproteobacteria</taxon>
        <taxon>Alteromonadales</taxon>
        <taxon>Alteromonadaceae</taxon>
        <taxon>Saccharobesus</taxon>
    </lineage>
</organism>
<evidence type="ECO:0000256" key="5">
    <source>
        <dbReference type="ARBA" id="ARBA00022448"/>
    </source>
</evidence>
<dbReference type="RefSeq" id="WP_108602872.1">
    <property type="nucleotide sequence ID" value="NZ_CP026604.1"/>
</dbReference>
<dbReference type="PANTHER" id="PTHR30633">
    <property type="entry name" value="CYTOCHROME C-552 RESPIRATORY NITRITE REDUCTASE"/>
    <property type="match status" value="1"/>
</dbReference>
<dbReference type="GO" id="GO:0046872">
    <property type="term" value="F:metal ion binding"/>
    <property type="evidence" value="ECO:0007669"/>
    <property type="project" value="UniProtKB-KW"/>
</dbReference>
<evidence type="ECO:0000256" key="10">
    <source>
        <dbReference type="ARBA" id="ARBA00022982"/>
    </source>
</evidence>
<evidence type="ECO:0000256" key="4">
    <source>
        <dbReference type="ARBA" id="ARBA00011887"/>
    </source>
</evidence>
<keyword evidence="9" id="KW-0106">Calcium</keyword>
<dbReference type="PANTHER" id="PTHR30633:SF0">
    <property type="entry name" value="CYTOCHROME C-552"/>
    <property type="match status" value="1"/>
</dbReference>
<dbReference type="AlphaFoldDB" id="A0A2S0VRH3"/>
<name>A0A2S0VRH3_9ALTE</name>
<evidence type="ECO:0000256" key="6">
    <source>
        <dbReference type="ARBA" id="ARBA00022617"/>
    </source>
</evidence>
<protein>
    <recommendedName>
        <fullName evidence="4">nitrite reductase (cytochrome; ammonia-forming)</fullName>
        <ecNumber evidence="4">1.7.2.2</ecNumber>
    </recommendedName>
</protein>
<keyword evidence="10" id="KW-0249">Electron transport</keyword>
<keyword evidence="6" id="KW-0349">Heme</keyword>
<dbReference type="GO" id="GO:0019645">
    <property type="term" value="P:anaerobic electron transport chain"/>
    <property type="evidence" value="ECO:0007669"/>
    <property type="project" value="TreeGrafter"/>
</dbReference>
<dbReference type="Proteomes" id="UP000244441">
    <property type="component" value="Chromosome"/>
</dbReference>
<keyword evidence="16" id="KW-1185">Reference proteome</keyword>
<evidence type="ECO:0000256" key="3">
    <source>
        <dbReference type="ARBA" id="ARBA00009288"/>
    </source>
</evidence>
<dbReference type="Gene3D" id="3.90.10.10">
    <property type="entry name" value="Cytochrome C3"/>
    <property type="match status" value="1"/>
</dbReference>
<evidence type="ECO:0000256" key="2">
    <source>
        <dbReference type="ARBA" id="ARBA00004418"/>
    </source>
</evidence>
<comment type="cofactor">
    <cofactor evidence="1">
        <name>heme c</name>
        <dbReference type="ChEBI" id="CHEBI:61717"/>
    </cofactor>
</comment>
<keyword evidence="5" id="KW-0813">Transport</keyword>
<dbReference type="GO" id="GO:0020037">
    <property type="term" value="F:heme binding"/>
    <property type="evidence" value="ECO:0007669"/>
    <property type="project" value="TreeGrafter"/>
</dbReference>
<comment type="subcellular location">
    <subcellularLocation>
        <location evidence="2">Periplasm</location>
    </subcellularLocation>
</comment>
<evidence type="ECO:0000256" key="8">
    <source>
        <dbReference type="ARBA" id="ARBA00022729"/>
    </source>
</evidence>
<dbReference type="Pfam" id="PF02335">
    <property type="entry name" value="Cytochrom_C552"/>
    <property type="match status" value="1"/>
</dbReference>
<dbReference type="GO" id="GO:0042279">
    <property type="term" value="F:nitrite reductase (cytochrome, ammonia-forming) activity"/>
    <property type="evidence" value="ECO:0007669"/>
    <property type="project" value="UniProtKB-EC"/>
</dbReference>
<dbReference type="OrthoDB" id="9814800at2"/>
<comment type="similarity">
    <text evidence="3">Belongs to the cytochrome c-552 family.</text>
</comment>
<dbReference type="KEGG" id="cate:C2869_10410"/>
<dbReference type="Gene3D" id="1.10.1130.10">
    <property type="entry name" value="Flavocytochrome C3, Chain A"/>
    <property type="match status" value="2"/>
</dbReference>
<evidence type="ECO:0000313" key="15">
    <source>
        <dbReference type="EMBL" id="AWB66816.1"/>
    </source>
</evidence>
<accession>A0A2S0VRH3</accession>
<keyword evidence="8" id="KW-0732">Signal</keyword>
<reference evidence="15 16" key="1">
    <citation type="submission" date="2018-01" db="EMBL/GenBank/DDBJ databases">
        <title>Genome sequence of a Cantenovulum-like bacteria.</title>
        <authorList>
            <person name="Tan W.R."/>
            <person name="Lau N.-S."/>
            <person name="Go F."/>
            <person name="Amirul A.-A.A."/>
        </authorList>
    </citation>
    <scope>NUCLEOTIDE SEQUENCE [LARGE SCALE GENOMIC DNA]</scope>
    <source>
        <strain evidence="15 16">CCB-QB4</strain>
    </source>
</reference>
<comment type="catalytic activity">
    <reaction evidence="13">
        <text>6 Fe(III)-[cytochrome c] + NH4(+) + 2 H2O = 6 Fe(II)-[cytochrome c] + nitrite + 8 H(+)</text>
        <dbReference type="Rhea" id="RHEA:13089"/>
        <dbReference type="Rhea" id="RHEA-COMP:10350"/>
        <dbReference type="Rhea" id="RHEA-COMP:14399"/>
        <dbReference type="ChEBI" id="CHEBI:15377"/>
        <dbReference type="ChEBI" id="CHEBI:15378"/>
        <dbReference type="ChEBI" id="CHEBI:16301"/>
        <dbReference type="ChEBI" id="CHEBI:28938"/>
        <dbReference type="ChEBI" id="CHEBI:29033"/>
        <dbReference type="ChEBI" id="CHEBI:29034"/>
        <dbReference type="EC" id="1.7.2.2"/>
    </reaction>
</comment>
<evidence type="ECO:0000256" key="13">
    <source>
        <dbReference type="ARBA" id="ARBA00049131"/>
    </source>
</evidence>
<gene>
    <name evidence="15" type="ORF">C2869_10410</name>
</gene>
<dbReference type="EMBL" id="CP026604">
    <property type="protein sequence ID" value="AWB66816.1"/>
    <property type="molecule type" value="Genomic_DNA"/>
</dbReference>
<proteinExistence type="inferred from homology"/>
<dbReference type="SUPFAM" id="SSF48695">
    <property type="entry name" value="Multiheme cytochromes"/>
    <property type="match status" value="1"/>
</dbReference>
<dbReference type="InterPro" id="IPR003321">
    <property type="entry name" value="Cyt_c552"/>
</dbReference>
<dbReference type="InterPro" id="IPR036280">
    <property type="entry name" value="Multihaem_cyt_sf"/>
</dbReference>
<dbReference type="InterPro" id="IPR012286">
    <property type="entry name" value="Tetrahaem_cytochrome"/>
</dbReference>